<dbReference type="InterPro" id="IPR045749">
    <property type="entry name" value="DUF6090"/>
</dbReference>
<proteinExistence type="predicted"/>
<reference evidence="4" key="1">
    <citation type="journal article" date="2019" name="Int. J. Syst. Evol. Microbiol.">
        <title>The Global Catalogue of Microorganisms (GCM) 10K type strain sequencing project: providing services to taxonomists for standard genome sequencing and annotation.</title>
        <authorList>
            <consortium name="The Broad Institute Genomics Platform"/>
            <consortium name="The Broad Institute Genome Sequencing Center for Infectious Disease"/>
            <person name="Wu L."/>
            <person name="Ma J."/>
        </authorList>
    </citation>
    <scope>NUCLEOTIDE SEQUENCE [LARGE SCALE GENOMIC DNA]</scope>
    <source>
        <strain evidence="4">KCTC 52127</strain>
    </source>
</reference>
<gene>
    <name evidence="3" type="ORF">ACFSRZ_00145</name>
</gene>
<keyword evidence="2" id="KW-0812">Transmembrane</keyword>
<keyword evidence="4" id="KW-1185">Reference proteome</keyword>
<dbReference type="Proteomes" id="UP001597508">
    <property type="component" value="Unassembled WGS sequence"/>
</dbReference>
<comment type="caution">
    <text evidence="3">The sequence shown here is derived from an EMBL/GenBank/DDBJ whole genome shotgun (WGS) entry which is preliminary data.</text>
</comment>
<keyword evidence="2" id="KW-0472">Membrane</keyword>
<evidence type="ECO:0000256" key="1">
    <source>
        <dbReference type="SAM" id="Coils"/>
    </source>
</evidence>
<protein>
    <submittedName>
        <fullName evidence="3">DUF6090 family protein</fullName>
    </submittedName>
</protein>
<evidence type="ECO:0000313" key="3">
    <source>
        <dbReference type="EMBL" id="MFD2565755.1"/>
    </source>
</evidence>
<keyword evidence="1" id="KW-0175">Coiled coil</keyword>
<sequence length="269" mass="32056">MIKFFRNVRRSLVSEGNTGKYFRYAIGEILLVVVGILLALQVSNWNSDLKREKQELDFLEHIKEDLSSMLSDINDDFHSLRLGERAHFRIIDQISKNESYQDSLCFDFYWLMKDEYVYPVRSTYDAIKEEGFAIIKNDSIRKGIQIAYENIFPRISKQNPFYPDVEIFFSDYLQKHFTANTDSTLVMIEKFPDFTLKYPYKKASEGKPHLVTVGFVPKNFEELKKDDTFKVLMRQAYRYRSYKINRYRGGQFYVKQLIALLEKELKRRK</sequence>
<feature type="transmembrane region" description="Helical" evidence="2">
    <location>
        <begin position="21"/>
        <end position="40"/>
    </location>
</feature>
<evidence type="ECO:0000256" key="2">
    <source>
        <dbReference type="SAM" id="Phobius"/>
    </source>
</evidence>
<dbReference type="EMBL" id="JBHULH010000001">
    <property type="protein sequence ID" value="MFD2565755.1"/>
    <property type="molecule type" value="Genomic_DNA"/>
</dbReference>
<accession>A0ABW5LLZ0</accession>
<feature type="coiled-coil region" evidence="1">
    <location>
        <begin position="42"/>
        <end position="69"/>
    </location>
</feature>
<evidence type="ECO:0000313" key="4">
    <source>
        <dbReference type="Proteomes" id="UP001597508"/>
    </source>
</evidence>
<keyword evidence="2" id="KW-1133">Transmembrane helix</keyword>
<dbReference type="RefSeq" id="WP_379664481.1">
    <property type="nucleotide sequence ID" value="NZ_JBHULH010000001.1"/>
</dbReference>
<organism evidence="3 4">
    <name type="scientific">Pseudotenacibaculum haliotis</name>
    <dbReference type="NCBI Taxonomy" id="1862138"/>
    <lineage>
        <taxon>Bacteria</taxon>
        <taxon>Pseudomonadati</taxon>
        <taxon>Bacteroidota</taxon>
        <taxon>Flavobacteriia</taxon>
        <taxon>Flavobacteriales</taxon>
        <taxon>Flavobacteriaceae</taxon>
        <taxon>Pseudotenacibaculum</taxon>
    </lineage>
</organism>
<dbReference type="Pfam" id="PF19578">
    <property type="entry name" value="DUF6090"/>
    <property type="match status" value="1"/>
</dbReference>
<name>A0ABW5LLZ0_9FLAO</name>